<feature type="transmembrane region" description="Helical" evidence="1">
    <location>
        <begin position="97"/>
        <end position="115"/>
    </location>
</feature>
<evidence type="ECO:0000313" key="2">
    <source>
        <dbReference type="EMBL" id="SDW85341.1"/>
    </source>
</evidence>
<dbReference type="Proteomes" id="UP000198816">
    <property type="component" value="Unassembled WGS sequence"/>
</dbReference>
<accession>A0A1H2WXQ0</accession>
<reference evidence="3" key="1">
    <citation type="submission" date="2016-10" db="EMBL/GenBank/DDBJ databases">
        <authorList>
            <person name="Varghese N."/>
            <person name="Submissions S."/>
        </authorList>
    </citation>
    <scope>NUCLEOTIDE SEQUENCE [LARGE SCALE GENOMIC DNA]</scope>
    <source>
        <strain evidence="3">DSM 217</strain>
    </source>
</reference>
<dbReference type="EMBL" id="FNNZ01000009">
    <property type="protein sequence ID" value="SDW85341.1"/>
    <property type="molecule type" value="Genomic_DNA"/>
</dbReference>
<dbReference type="STRING" id="1058.SAMN05421783_109175"/>
<proteinExistence type="predicted"/>
<protein>
    <submittedName>
        <fullName evidence="2">Uncharacterized protein</fullName>
    </submittedName>
</protein>
<feature type="transmembrane region" description="Helical" evidence="1">
    <location>
        <begin position="31"/>
        <end position="52"/>
    </location>
</feature>
<evidence type="ECO:0000313" key="3">
    <source>
        <dbReference type="Proteomes" id="UP000198816"/>
    </source>
</evidence>
<keyword evidence="1" id="KW-0812">Transmembrane</keyword>
<keyword evidence="1" id="KW-0472">Membrane</keyword>
<gene>
    <name evidence="2" type="ORF">SAMN05421783_109175</name>
</gene>
<keyword evidence="3" id="KW-1185">Reference proteome</keyword>
<sequence>MGMYASLTSVLDRALVRTPAATGDRPLGRRAALVLAIATTAAATAVVTAPFSAAGGMDPDLVRLLHAMVGIKGIIALAAAALVYWRLGHPIARPVAIGYGTAICISVAALAWLWTLASIPLGSLCFYGGLAGLILVGRFDSGLSAGLGG</sequence>
<feature type="transmembrane region" description="Helical" evidence="1">
    <location>
        <begin position="64"/>
        <end position="85"/>
    </location>
</feature>
<name>A0A1H2WXQ0_THIRO</name>
<organism evidence="2 3">
    <name type="scientific">Thiocapsa roseopersicina</name>
    <dbReference type="NCBI Taxonomy" id="1058"/>
    <lineage>
        <taxon>Bacteria</taxon>
        <taxon>Pseudomonadati</taxon>
        <taxon>Pseudomonadota</taxon>
        <taxon>Gammaproteobacteria</taxon>
        <taxon>Chromatiales</taxon>
        <taxon>Chromatiaceae</taxon>
        <taxon>Thiocapsa</taxon>
    </lineage>
</organism>
<dbReference type="AlphaFoldDB" id="A0A1H2WXQ0"/>
<keyword evidence="1" id="KW-1133">Transmembrane helix</keyword>
<evidence type="ECO:0000256" key="1">
    <source>
        <dbReference type="SAM" id="Phobius"/>
    </source>
</evidence>